<keyword evidence="1" id="KW-0812">Transmembrane</keyword>
<feature type="transmembrane region" description="Helical" evidence="1">
    <location>
        <begin position="97"/>
        <end position="122"/>
    </location>
</feature>
<name>A0ABN8S7N8_9CNID</name>
<keyword evidence="1" id="KW-1133">Transmembrane helix</keyword>
<accession>A0ABN8S7N8</accession>
<protein>
    <submittedName>
        <fullName evidence="2">Uncharacterized protein</fullName>
    </submittedName>
</protein>
<feature type="non-terminal residue" evidence="2">
    <location>
        <position position="1"/>
    </location>
</feature>
<dbReference type="Proteomes" id="UP001159427">
    <property type="component" value="Unassembled WGS sequence"/>
</dbReference>
<proteinExistence type="predicted"/>
<evidence type="ECO:0000313" key="2">
    <source>
        <dbReference type="EMBL" id="CAH3186285.1"/>
    </source>
</evidence>
<evidence type="ECO:0000256" key="1">
    <source>
        <dbReference type="SAM" id="Phobius"/>
    </source>
</evidence>
<reference evidence="2 3" key="1">
    <citation type="submission" date="2022-05" db="EMBL/GenBank/DDBJ databases">
        <authorList>
            <consortium name="Genoscope - CEA"/>
            <person name="William W."/>
        </authorList>
    </citation>
    <scope>NUCLEOTIDE SEQUENCE [LARGE SCALE GENOMIC DNA]</scope>
</reference>
<keyword evidence="1" id="KW-0472">Membrane</keyword>
<dbReference type="EMBL" id="CALNXI010002324">
    <property type="protein sequence ID" value="CAH3186285.1"/>
    <property type="molecule type" value="Genomic_DNA"/>
</dbReference>
<keyword evidence="3" id="KW-1185">Reference proteome</keyword>
<evidence type="ECO:0000313" key="3">
    <source>
        <dbReference type="Proteomes" id="UP001159427"/>
    </source>
</evidence>
<organism evidence="2 3">
    <name type="scientific">Porites evermanni</name>
    <dbReference type="NCBI Taxonomy" id="104178"/>
    <lineage>
        <taxon>Eukaryota</taxon>
        <taxon>Metazoa</taxon>
        <taxon>Cnidaria</taxon>
        <taxon>Anthozoa</taxon>
        <taxon>Hexacorallia</taxon>
        <taxon>Scleractinia</taxon>
        <taxon>Fungiina</taxon>
        <taxon>Poritidae</taxon>
        <taxon>Porites</taxon>
    </lineage>
</organism>
<feature type="non-terminal residue" evidence="2">
    <location>
        <position position="160"/>
    </location>
</feature>
<comment type="caution">
    <text evidence="2">The sequence shown here is derived from an EMBL/GenBank/DDBJ whole genome shotgun (WGS) entry which is preliminary data.</text>
</comment>
<gene>
    <name evidence="2" type="ORF">PEVE_00016777</name>
</gene>
<sequence length="160" mass="17192">VGREVSLTRIRISPSTERFQSTMKASMTAAILFFVLGVSLGRSRFSSSEVYGDADDVTIPGKFTDCEVTYHSLLQAFNCVCVYSFDLQISFSAYRNVFSGGGIVLLVQAHTTLGMAAIIMVVTSATNRIPVATVEATLGLAGTEILDLYLTTNKAKGALF</sequence>
<feature type="transmembrane region" description="Helical" evidence="1">
    <location>
        <begin position="21"/>
        <end position="41"/>
    </location>
</feature>